<organism evidence="1 2">
    <name type="scientific">Neophaeococcomyces mojaviensis</name>
    <dbReference type="NCBI Taxonomy" id="3383035"/>
    <lineage>
        <taxon>Eukaryota</taxon>
        <taxon>Fungi</taxon>
        <taxon>Dikarya</taxon>
        <taxon>Ascomycota</taxon>
        <taxon>Pezizomycotina</taxon>
        <taxon>Eurotiomycetes</taxon>
        <taxon>Chaetothyriomycetidae</taxon>
        <taxon>Chaetothyriales</taxon>
        <taxon>Chaetothyriales incertae sedis</taxon>
        <taxon>Neophaeococcomyces</taxon>
    </lineage>
</organism>
<accession>A0ACC3AH00</accession>
<name>A0ACC3AH00_9EURO</name>
<sequence length="71" mass="8165">MQYRQAKLAWLVVPIGFRVVLQHIGEYITRSAWFKLFNAATPAENEWTVDLDKADGLYAAFLGETIYTNEL</sequence>
<gene>
    <name evidence="1" type="ORF">H2198_001453</name>
</gene>
<dbReference type="EMBL" id="JAPDRQ010000016">
    <property type="protein sequence ID" value="KAJ9662319.1"/>
    <property type="molecule type" value="Genomic_DNA"/>
</dbReference>
<proteinExistence type="predicted"/>
<evidence type="ECO:0000313" key="2">
    <source>
        <dbReference type="Proteomes" id="UP001172386"/>
    </source>
</evidence>
<reference evidence="1" key="1">
    <citation type="submission" date="2022-10" db="EMBL/GenBank/DDBJ databases">
        <title>Culturing micro-colonial fungi from biological soil crusts in the Mojave desert and describing Neophaeococcomyces mojavensis, and introducing the new genera and species Taxawa tesnikishii.</title>
        <authorList>
            <person name="Kurbessoian T."/>
            <person name="Stajich J.E."/>
        </authorList>
    </citation>
    <scope>NUCLEOTIDE SEQUENCE</scope>
    <source>
        <strain evidence="1">JES_112</strain>
    </source>
</reference>
<keyword evidence="2" id="KW-1185">Reference proteome</keyword>
<protein>
    <submittedName>
        <fullName evidence="1">Uncharacterized protein</fullName>
    </submittedName>
</protein>
<dbReference type="Proteomes" id="UP001172386">
    <property type="component" value="Unassembled WGS sequence"/>
</dbReference>
<evidence type="ECO:0000313" key="1">
    <source>
        <dbReference type="EMBL" id="KAJ9662319.1"/>
    </source>
</evidence>
<comment type="caution">
    <text evidence="1">The sequence shown here is derived from an EMBL/GenBank/DDBJ whole genome shotgun (WGS) entry which is preliminary data.</text>
</comment>